<proteinExistence type="inferred from homology"/>
<dbReference type="SUPFAM" id="SSF50494">
    <property type="entry name" value="Trypsin-like serine proteases"/>
    <property type="match status" value="1"/>
</dbReference>
<dbReference type="FunFam" id="2.40.10.10:FF:000068">
    <property type="entry name" value="transmembrane protease serine 2"/>
    <property type="match status" value="1"/>
</dbReference>
<dbReference type="STRING" id="568069.A0A1J1IDV3"/>
<protein>
    <submittedName>
        <fullName evidence="5">CLUMA_CG011319, isoform A</fullName>
    </submittedName>
</protein>
<evidence type="ECO:0000256" key="1">
    <source>
        <dbReference type="ARBA" id="ARBA00023157"/>
    </source>
</evidence>
<dbReference type="AlphaFoldDB" id="A0A1J1IDV3"/>
<evidence type="ECO:0000256" key="2">
    <source>
        <dbReference type="ARBA" id="ARBA00024195"/>
    </source>
</evidence>
<dbReference type="GO" id="GO:0004252">
    <property type="term" value="F:serine-type endopeptidase activity"/>
    <property type="evidence" value="ECO:0007669"/>
    <property type="project" value="InterPro"/>
</dbReference>
<reference evidence="5 6" key="1">
    <citation type="submission" date="2015-04" db="EMBL/GenBank/DDBJ databases">
        <authorList>
            <person name="Syromyatnikov M.Y."/>
            <person name="Popov V.N."/>
        </authorList>
    </citation>
    <scope>NUCLEOTIDE SEQUENCE [LARGE SCALE GENOMIC DNA]</scope>
</reference>
<feature type="compositionally biased region" description="Low complexity" evidence="3">
    <location>
        <begin position="75"/>
        <end position="88"/>
    </location>
</feature>
<evidence type="ECO:0000313" key="5">
    <source>
        <dbReference type="EMBL" id="CRK97946.1"/>
    </source>
</evidence>
<dbReference type="Gene3D" id="2.40.10.10">
    <property type="entry name" value="Trypsin-like serine proteases"/>
    <property type="match status" value="2"/>
</dbReference>
<sequence>MGRIQAARNIRNLPCIAKRSGLKGVCMFAIDCIKSNGTHLGTCIDKFYFGSCCQMKLQDVDSIYNPEISDNRIDTSFSTSSHNTNSISEKPFVPASSSSTTSLSTPVTHIASNYKTTLKPVINYNNKTFELIPTSSKRPQPTTESATEKYTVQVGGFTTTLGTIIQRNISSSIGLSDEPTTTEGIKLTTFQSIQDTKKSTTKLTTKQPTLSTTQKKTTNKKHSTKPSNSTKKPVSVQAFNRTSVSSSATSTAKITRRPVTTIKPSKNATSTVIKTTRKPVASTNVTVNRRTTISSRRNSTISTRKPTTITTSTTPEALITISYVETTKVPRPRPTPTDFVVKVEPSTLSTEDLLVTTFSVNSVDRTSSMKPSFTTAKPTMTTSTVKSTSVTRRTTKRPSPSSTTVSIKKPITEPSTSTTIRTTTINNLTSSSVMKDETSSRPFNLTSTERTTTEGKVEIPTTSTSPSALVTWTIENDFVENTTKEQNEDEETTTIEISESEAIKTNLTSSTNIESEDTSHPVNISSSTQRPNDESMPVINPDETTMWSVTQRNNETSEAASSIQTSTEESVTRFNESSSVSYPTSAIPNLEGVDYKTICGKRMFPEPRIVGGAKASFGRWPWQISLRQWRTSTYLHKCGSALLNENWAISAAHCVDNVPPSDLLLRLGEYDLSIEEEPYGYQERRVQIVASHPQFDPRTFEYDLALLRFFEPVVFQPNIIPVCVPEIDENFIGRTAYVTGWGRLYEDGPLPSVLQEVTVPVIKNEICESMYRNAGIGCAEPNQPGVYTRISEFRDWINQILMF</sequence>
<dbReference type="EMBL" id="CVRI01000047">
    <property type="protein sequence ID" value="CRK97946.1"/>
    <property type="molecule type" value="Genomic_DNA"/>
</dbReference>
<feature type="region of interest" description="Disordered" evidence="3">
    <location>
        <begin position="481"/>
        <end position="540"/>
    </location>
</feature>
<name>A0A1J1IDV3_9DIPT</name>
<feature type="compositionally biased region" description="Polar residues" evidence="3">
    <location>
        <begin position="520"/>
        <end position="530"/>
    </location>
</feature>
<dbReference type="Pfam" id="PF00089">
    <property type="entry name" value="Trypsin"/>
    <property type="match status" value="1"/>
</dbReference>
<dbReference type="InterPro" id="IPR001314">
    <property type="entry name" value="Peptidase_S1A"/>
</dbReference>
<dbReference type="SMART" id="SM00020">
    <property type="entry name" value="Tryp_SPc"/>
    <property type="match status" value="1"/>
</dbReference>
<evidence type="ECO:0000259" key="4">
    <source>
        <dbReference type="PROSITE" id="PS50240"/>
    </source>
</evidence>
<dbReference type="PRINTS" id="PR00722">
    <property type="entry name" value="CHYMOTRYPSIN"/>
</dbReference>
<keyword evidence="1" id="KW-1015">Disulfide bond</keyword>
<feature type="compositionally biased region" description="Polar residues" evidence="3">
    <location>
        <begin position="365"/>
        <end position="376"/>
    </location>
</feature>
<evidence type="ECO:0000256" key="3">
    <source>
        <dbReference type="SAM" id="MobiDB-lite"/>
    </source>
</evidence>
<dbReference type="GO" id="GO:0006508">
    <property type="term" value="P:proteolysis"/>
    <property type="evidence" value="ECO:0007669"/>
    <property type="project" value="InterPro"/>
</dbReference>
<dbReference type="OrthoDB" id="93664at2759"/>
<feature type="compositionally biased region" description="Low complexity" evidence="3">
    <location>
        <begin position="242"/>
        <end position="252"/>
    </location>
</feature>
<feature type="domain" description="Peptidase S1" evidence="4">
    <location>
        <begin position="609"/>
        <end position="802"/>
    </location>
</feature>
<dbReference type="InterPro" id="IPR018114">
    <property type="entry name" value="TRYPSIN_HIS"/>
</dbReference>
<feature type="compositionally biased region" description="Low complexity" evidence="3">
    <location>
        <begin position="415"/>
        <end position="432"/>
    </location>
</feature>
<organism evidence="5 6">
    <name type="scientific">Clunio marinus</name>
    <dbReference type="NCBI Taxonomy" id="568069"/>
    <lineage>
        <taxon>Eukaryota</taxon>
        <taxon>Metazoa</taxon>
        <taxon>Ecdysozoa</taxon>
        <taxon>Arthropoda</taxon>
        <taxon>Hexapoda</taxon>
        <taxon>Insecta</taxon>
        <taxon>Pterygota</taxon>
        <taxon>Neoptera</taxon>
        <taxon>Endopterygota</taxon>
        <taxon>Diptera</taxon>
        <taxon>Nematocera</taxon>
        <taxon>Chironomoidea</taxon>
        <taxon>Chironomidae</taxon>
        <taxon>Clunio</taxon>
    </lineage>
</organism>
<feature type="region of interest" description="Disordered" evidence="3">
    <location>
        <begin position="365"/>
        <end position="464"/>
    </location>
</feature>
<dbReference type="Proteomes" id="UP000183832">
    <property type="component" value="Unassembled WGS sequence"/>
</dbReference>
<feature type="compositionally biased region" description="Low complexity" evidence="3">
    <location>
        <begin position="201"/>
        <end position="216"/>
    </location>
</feature>
<comment type="similarity">
    <text evidence="2">Belongs to the peptidase S1 family. CLIP subfamily.</text>
</comment>
<evidence type="ECO:0000313" key="6">
    <source>
        <dbReference type="Proteomes" id="UP000183832"/>
    </source>
</evidence>
<feature type="region of interest" description="Disordered" evidence="3">
    <location>
        <begin position="196"/>
        <end position="257"/>
    </location>
</feature>
<accession>A0A1J1IDV3</accession>
<dbReference type="PANTHER" id="PTHR24252:SF10">
    <property type="entry name" value="SERINE PROTEASE 56"/>
    <property type="match status" value="1"/>
</dbReference>
<feature type="region of interest" description="Disordered" evidence="3">
    <location>
        <begin position="75"/>
        <end position="95"/>
    </location>
</feature>
<feature type="compositionally biased region" description="Polar residues" evidence="3">
    <location>
        <begin position="503"/>
        <end position="513"/>
    </location>
</feature>
<gene>
    <name evidence="5" type="ORF">CLUMA_CG011319</name>
</gene>
<keyword evidence="6" id="KW-1185">Reference proteome</keyword>
<dbReference type="InterPro" id="IPR043504">
    <property type="entry name" value="Peptidase_S1_PA_chymotrypsin"/>
</dbReference>
<dbReference type="CDD" id="cd00190">
    <property type="entry name" value="Tryp_SPc"/>
    <property type="match status" value="1"/>
</dbReference>
<dbReference type="InterPro" id="IPR001254">
    <property type="entry name" value="Trypsin_dom"/>
</dbReference>
<dbReference type="PROSITE" id="PS00134">
    <property type="entry name" value="TRYPSIN_HIS"/>
    <property type="match status" value="1"/>
</dbReference>
<feature type="compositionally biased region" description="Low complexity" evidence="3">
    <location>
        <begin position="377"/>
        <end position="406"/>
    </location>
</feature>
<dbReference type="InterPro" id="IPR009003">
    <property type="entry name" value="Peptidase_S1_PA"/>
</dbReference>
<feature type="compositionally biased region" description="Polar residues" evidence="3">
    <location>
        <begin position="440"/>
        <end position="450"/>
    </location>
</feature>
<dbReference type="PROSITE" id="PS50240">
    <property type="entry name" value="TRYPSIN_DOM"/>
    <property type="match status" value="1"/>
</dbReference>
<dbReference type="PANTHER" id="PTHR24252">
    <property type="entry name" value="ACROSIN-RELATED"/>
    <property type="match status" value="1"/>
</dbReference>